<feature type="compositionally biased region" description="Basic and acidic residues" evidence="1">
    <location>
        <begin position="1"/>
        <end position="21"/>
    </location>
</feature>
<sequence>MNESRKHSIYDLTKDDHDHNHHSTSYSDDEYTTKLTTKKPIRKSSFSQLLLRKVLNLSKRFKYYIIHSVALFNEDLYGLSWSEAHDLLQSTYGITIETNENTSSINCRKSRHFSTSSIPTYSITTTNSSTPIISRKYSDINSLKKHSRLYQLDKPYFIQCKSMEINKKYE</sequence>
<reference evidence="2" key="1">
    <citation type="submission" date="2022-06" db="EMBL/GenBank/DDBJ databases">
        <authorList>
            <person name="Berger JAMES D."/>
            <person name="Berger JAMES D."/>
        </authorList>
    </citation>
    <scope>NUCLEOTIDE SEQUENCE [LARGE SCALE GENOMIC DNA]</scope>
</reference>
<reference evidence="3" key="2">
    <citation type="submission" date="2023-11" db="UniProtKB">
        <authorList>
            <consortium name="WormBaseParasite"/>
        </authorList>
    </citation>
    <scope>IDENTIFICATION</scope>
</reference>
<name>A0A183RFB8_9TREM</name>
<accession>A0A183RFB8</accession>
<dbReference type="Proteomes" id="UP000050792">
    <property type="component" value="Unassembled WGS sequence"/>
</dbReference>
<evidence type="ECO:0000313" key="2">
    <source>
        <dbReference type="Proteomes" id="UP000050792"/>
    </source>
</evidence>
<proteinExistence type="predicted"/>
<dbReference type="AlphaFoldDB" id="A0A183RFB8"/>
<evidence type="ECO:0000256" key="1">
    <source>
        <dbReference type="SAM" id="MobiDB-lite"/>
    </source>
</evidence>
<protein>
    <submittedName>
        <fullName evidence="3">Uncharacterized protein</fullName>
    </submittedName>
</protein>
<evidence type="ECO:0000313" key="3">
    <source>
        <dbReference type="WBParaSite" id="SRDH1_380.1"/>
    </source>
</evidence>
<dbReference type="WBParaSite" id="SRDH1_380.1">
    <property type="protein sequence ID" value="SRDH1_380.1"/>
    <property type="gene ID" value="SRDH1_380"/>
</dbReference>
<keyword evidence="2" id="KW-1185">Reference proteome</keyword>
<feature type="region of interest" description="Disordered" evidence="1">
    <location>
        <begin position="1"/>
        <end position="29"/>
    </location>
</feature>
<organism evidence="2 3">
    <name type="scientific">Schistosoma rodhaini</name>
    <dbReference type="NCBI Taxonomy" id="6188"/>
    <lineage>
        <taxon>Eukaryota</taxon>
        <taxon>Metazoa</taxon>
        <taxon>Spiralia</taxon>
        <taxon>Lophotrochozoa</taxon>
        <taxon>Platyhelminthes</taxon>
        <taxon>Trematoda</taxon>
        <taxon>Digenea</taxon>
        <taxon>Strigeidida</taxon>
        <taxon>Schistosomatoidea</taxon>
        <taxon>Schistosomatidae</taxon>
        <taxon>Schistosoma</taxon>
    </lineage>
</organism>